<dbReference type="AlphaFoldDB" id="A0A6N7IRU1"/>
<keyword evidence="1" id="KW-0812">Transmembrane</keyword>
<protein>
    <recommendedName>
        <fullName evidence="4">Type II secretion system protein GspF domain-containing protein</fullName>
    </recommendedName>
</protein>
<organism evidence="2 3">
    <name type="scientific">Desulfofundulus thermobenzoicus</name>
    <dbReference type="NCBI Taxonomy" id="29376"/>
    <lineage>
        <taxon>Bacteria</taxon>
        <taxon>Bacillati</taxon>
        <taxon>Bacillota</taxon>
        <taxon>Clostridia</taxon>
        <taxon>Eubacteriales</taxon>
        <taxon>Peptococcaceae</taxon>
        <taxon>Desulfofundulus</taxon>
    </lineage>
</organism>
<proteinExistence type="predicted"/>
<evidence type="ECO:0008006" key="4">
    <source>
        <dbReference type="Google" id="ProtNLM"/>
    </source>
</evidence>
<dbReference type="EMBL" id="WHYR01000012">
    <property type="protein sequence ID" value="MQL51848.1"/>
    <property type="molecule type" value="Genomic_DNA"/>
</dbReference>
<evidence type="ECO:0000313" key="3">
    <source>
        <dbReference type="Proteomes" id="UP000441717"/>
    </source>
</evidence>
<evidence type="ECO:0000313" key="2">
    <source>
        <dbReference type="EMBL" id="MQL51848.1"/>
    </source>
</evidence>
<dbReference type="Proteomes" id="UP000441717">
    <property type="component" value="Unassembled WGS sequence"/>
</dbReference>
<dbReference type="RefSeq" id="WP_152945784.1">
    <property type="nucleotide sequence ID" value="NZ_WHYR01000012.1"/>
</dbReference>
<evidence type="ECO:0000256" key="1">
    <source>
        <dbReference type="SAM" id="Phobius"/>
    </source>
</evidence>
<keyword evidence="3" id="KW-1185">Reference proteome</keyword>
<feature type="transmembrane region" description="Helical" evidence="1">
    <location>
        <begin position="236"/>
        <end position="258"/>
    </location>
</feature>
<reference evidence="2 3" key="1">
    <citation type="submission" date="2019-10" db="EMBL/GenBank/DDBJ databases">
        <title>Comparative genomics of sulfur disproportionating microorganisms.</title>
        <authorList>
            <person name="Ward L.M."/>
            <person name="Bertran E."/>
            <person name="Johnston D."/>
        </authorList>
    </citation>
    <scope>NUCLEOTIDE SEQUENCE [LARGE SCALE GENOMIC DNA]</scope>
    <source>
        <strain evidence="2 3">DSM 14055</strain>
    </source>
</reference>
<name>A0A6N7IRU1_9FIRM</name>
<gene>
    <name evidence="2" type="ORF">GFC01_06130</name>
</gene>
<accession>A0A6N7IRU1</accession>
<keyword evidence="1" id="KW-0472">Membrane</keyword>
<keyword evidence="1" id="KW-1133">Transmembrane helix</keyword>
<comment type="caution">
    <text evidence="2">The sequence shown here is derived from an EMBL/GenBank/DDBJ whole genome shotgun (WGS) entry which is preliminary data.</text>
</comment>
<sequence length="271" mass="29308">MMVLLEAALFLSLFAAAYSLLVSGEQLSVAEATVDAVRTKVLEFIRRSGDNERIIDILKLDVQQLVNKGFLTGLMFGVTMLVVTVKLLGPFSAVMVPLGVITGVLVVSNTVSRSYKDWQEKILSDAPVLVDFLPAFLEIRGISTRTALENTVPFLSGPLKEEMADAVAKIKDTGGAKTVFRELGERVNNATVSAVCARLSMAWDTTVTPDLFMDLSEEIGYARELSAARATTMKTLYFTLIALAGLFGLAFLAGYPALMAFKGMMSHMFGG</sequence>
<dbReference type="OrthoDB" id="1808169at2"/>
<feature type="transmembrane region" description="Helical" evidence="1">
    <location>
        <begin position="74"/>
        <end position="107"/>
    </location>
</feature>